<sequence length="206" mass="21417">MTVVLLISGSTRAGSTNTAALRTVQAVAPRGIEVRWYGGLAELPAFVPEAPEPAPSPVLRLREQLAAADAVLFCTPEYAGTLPGSLKNLLDWTVGTGDLYEKPAAWLTVAPPGRGDGAAATLASVLGYVGADVDEAICARLPLSRTDIGEDGLVGSPEFRAGAADVVRRLVARRAGSDSDHGGAGIRWAGASQAPGQPRYRDRFAR</sequence>
<dbReference type="InterPro" id="IPR050712">
    <property type="entry name" value="NAD(P)H-dep_reductase"/>
</dbReference>
<dbReference type="EMBL" id="JBIRYL010000028">
    <property type="protein sequence ID" value="MFI2234475.1"/>
    <property type="molecule type" value="Genomic_DNA"/>
</dbReference>
<dbReference type="EC" id="1.-.-.-" evidence="3"/>
<dbReference type="RefSeq" id="WP_397067237.1">
    <property type="nucleotide sequence ID" value="NZ_JBIRYL010000028.1"/>
</dbReference>
<dbReference type="PANTHER" id="PTHR30543">
    <property type="entry name" value="CHROMATE REDUCTASE"/>
    <property type="match status" value="1"/>
</dbReference>
<evidence type="ECO:0000313" key="4">
    <source>
        <dbReference type="Proteomes" id="UP001611494"/>
    </source>
</evidence>
<accession>A0ABW7W958</accession>
<dbReference type="Gene3D" id="3.40.50.360">
    <property type="match status" value="1"/>
</dbReference>
<feature type="domain" description="NADPH-dependent FMN reductase-like" evidence="2">
    <location>
        <begin position="4"/>
        <end position="131"/>
    </location>
</feature>
<dbReference type="InterPro" id="IPR005025">
    <property type="entry name" value="FMN_Rdtase-like_dom"/>
</dbReference>
<comment type="caution">
    <text evidence="3">The sequence shown here is derived from an EMBL/GenBank/DDBJ whole genome shotgun (WGS) entry which is preliminary data.</text>
</comment>
<dbReference type="InterPro" id="IPR029039">
    <property type="entry name" value="Flavoprotein-like_sf"/>
</dbReference>
<proteinExistence type="predicted"/>
<dbReference type="Pfam" id="PF03358">
    <property type="entry name" value="FMN_red"/>
    <property type="match status" value="1"/>
</dbReference>
<gene>
    <name evidence="3" type="ORF">ACH49Z_31975</name>
</gene>
<evidence type="ECO:0000259" key="2">
    <source>
        <dbReference type="Pfam" id="PF03358"/>
    </source>
</evidence>
<dbReference type="GO" id="GO:0016491">
    <property type="term" value="F:oxidoreductase activity"/>
    <property type="evidence" value="ECO:0007669"/>
    <property type="project" value="UniProtKB-KW"/>
</dbReference>
<keyword evidence="4" id="KW-1185">Reference proteome</keyword>
<feature type="region of interest" description="Disordered" evidence="1">
    <location>
        <begin position="176"/>
        <end position="206"/>
    </location>
</feature>
<evidence type="ECO:0000256" key="1">
    <source>
        <dbReference type="SAM" id="MobiDB-lite"/>
    </source>
</evidence>
<dbReference type="Proteomes" id="UP001611494">
    <property type="component" value="Unassembled WGS sequence"/>
</dbReference>
<protein>
    <submittedName>
        <fullName evidence="3">NADPH-dependent FMN reductase</fullName>
        <ecNumber evidence="3">1.-.-.-</ecNumber>
    </submittedName>
</protein>
<name>A0ABW7W958_9NOCA</name>
<dbReference type="SUPFAM" id="SSF52218">
    <property type="entry name" value="Flavoproteins"/>
    <property type="match status" value="1"/>
</dbReference>
<keyword evidence="3" id="KW-0560">Oxidoreductase</keyword>
<organism evidence="3 4">
    <name type="scientific">Nocardia testacea</name>
    <dbReference type="NCBI Taxonomy" id="248551"/>
    <lineage>
        <taxon>Bacteria</taxon>
        <taxon>Bacillati</taxon>
        <taxon>Actinomycetota</taxon>
        <taxon>Actinomycetes</taxon>
        <taxon>Mycobacteriales</taxon>
        <taxon>Nocardiaceae</taxon>
        <taxon>Nocardia</taxon>
    </lineage>
</organism>
<evidence type="ECO:0000313" key="3">
    <source>
        <dbReference type="EMBL" id="MFI2234475.1"/>
    </source>
</evidence>
<dbReference type="PANTHER" id="PTHR30543:SF21">
    <property type="entry name" value="NAD(P)H-DEPENDENT FMN REDUCTASE LOT6"/>
    <property type="match status" value="1"/>
</dbReference>
<reference evidence="3 4" key="1">
    <citation type="submission" date="2024-10" db="EMBL/GenBank/DDBJ databases">
        <title>The Natural Products Discovery Center: Release of the First 8490 Sequenced Strains for Exploring Actinobacteria Biosynthetic Diversity.</title>
        <authorList>
            <person name="Kalkreuter E."/>
            <person name="Kautsar S.A."/>
            <person name="Yang D."/>
            <person name="Bader C.D."/>
            <person name="Teijaro C.N."/>
            <person name="Fluegel L."/>
            <person name="Davis C.M."/>
            <person name="Simpson J.R."/>
            <person name="Lauterbach L."/>
            <person name="Steele A.D."/>
            <person name="Gui C."/>
            <person name="Meng S."/>
            <person name="Li G."/>
            <person name="Viehrig K."/>
            <person name="Ye F."/>
            <person name="Su P."/>
            <person name="Kiefer A.F."/>
            <person name="Nichols A."/>
            <person name="Cepeda A.J."/>
            <person name="Yan W."/>
            <person name="Fan B."/>
            <person name="Jiang Y."/>
            <person name="Adhikari A."/>
            <person name="Zheng C.-J."/>
            <person name="Schuster L."/>
            <person name="Cowan T.M."/>
            <person name="Smanski M.J."/>
            <person name="Chevrette M.G."/>
            <person name="De Carvalho L.P.S."/>
            <person name="Shen B."/>
        </authorList>
    </citation>
    <scope>NUCLEOTIDE SEQUENCE [LARGE SCALE GENOMIC DNA]</scope>
    <source>
        <strain evidence="3 4">NPDC019377</strain>
    </source>
</reference>